<dbReference type="Proteomes" id="UP000027073">
    <property type="component" value="Unassembled WGS sequence"/>
</dbReference>
<dbReference type="VEuPathDB" id="FungiDB:PLEOSDRAFT_1106316"/>
<protein>
    <submittedName>
        <fullName evidence="1">Uncharacterized protein</fullName>
    </submittedName>
</protein>
<dbReference type="OrthoDB" id="3041043at2759"/>
<accession>A0A067NC27</accession>
<evidence type="ECO:0000313" key="2">
    <source>
        <dbReference type="Proteomes" id="UP000027073"/>
    </source>
</evidence>
<gene>
    <name evidence="1" type="ORF">PLEOSDRAFT_1106316</name>
</gene>
<dbReference type="EMBL" id="KL198010">
    <property type="protein sequence ID" value="KDQ25384.1"/>
    <property type="molecule type" value="Genomic_DNA"/>
</dbReference>
<dbReference type="InParanoid" id="A0A067NC27"/>
<name>A0A067NC27_PLEO1</name>
<organism evidence="1 2">
    <name type="scientific">Pleurotus ostreatus (strain PC15)</name>
    <name type="common">Oyster mushroom</name>
    <dbReference type="NCBI Taxonomy" id="1137138"/>
    <lineage>
        <taxon>Eukaryota</taxon>
        <taxon>Fungi</taxon>
        <taxon>Dikarya</taxon>
        <taxon>Basidiomycota</taxon>
        <taxon>Agaricomycotina</taxon>
        <taxon>Agaricomycetes</taxon>
        <taxon>Agaricomycetidae</taxon>
        <taxon>Agaricales</taxon>
        <taxon>Pleurotineae</taxon>
        <taxon>Pleurotaceae</taxon>
        <taxon>Pleurotus</taxon>
    </lineage>
</organism>
<reference evidence="2" key="1">
    <citation type="journal article" date="2014" name="Proc. Natl. Acad. Sci. U.S.A.">
        <title>Extensive sampling of basidiomycete genomes demonstrates inadequacy of the white-rot/brown-rot paradigm for wood decay fungi.</title>
        <authorList>
            <person name="Riley R."/>
            <person name="Salamov A.A."/>
            <person name="Brown D.W."/>
            <person name="Nagy L.G."/>
            <person name="Floudas D."/>
            <person name="Held B.W."/>
            <person name="Levasseur A."/>
            <person name="Lombard V."/>
            <person name="Morin E."/>
            <person name="Otillar R."/>
            <person name="Lindquist E.A."/>
            <person name="Sun H."/>
            <person name="LaButti K.M."/>
            <person name="Schmutz J."/>
            <person name="Jabbour D."/>
            <person name="Luo H."/>
            <person name="Baker S.E."/>
            <person name="Pisabarro A.G."/>
            <person name="Walton J.D."/>
            <person name="Blanchette R.A."/>
            <person name="Henrissat B."/>
            <person name="Martin F."/>
            <person name="Cullen D."/>
            <person name="Hibbett D.S."/>
            <person name="Grigoriev I.V."/>
        </authorList>
    </citation>
    <scope>NUCLEOTIDE SEQUENCE [LARGE SCALE GENOMIC DNA]</scope>
    <source>
        <strain evidence="2">PC15</strain>
    </source>
</reference>
<evidence type="ECO:0000313" key="1">
    <source>
        <dbReference type="EMBL" id="KDQ25384.1"/>
    </source>
</evidence>
<dbReference type="HOGENOM" id="CLU_036419_0_0_1"/>
<sequence length="326" mass="37325">MPLPQVSALINLLVYVYDAHQHVLHLLSLQDLRNYSATCKDTSVAVEQFMSKEYDVDSYLSRFLRQKDMYTFREVQRMTNTLISGSLALQFFTRLNFPSSDMDLYTPSKEAQFMCHNLELFGCVAKGNDGSNTSSVTLLNDLWKAQFLHPGNTSVEYGPRGILTTVHFVSPTGRRIQVLVTTIPPIEVILGFHSTAGMNFITSSHAYSLYGWETCDLGISLYTRRYHQTLPQIMAKYAHRGWKTFLDGSHAADYMVFKPLTRQVGDHLTWKLKLKPNYTKGFEKQLLDGEEDVNERVFEWSLEYDIMGFPELKPQVVTPLPRISPL</sequence>
<dbReference type="AlphaFoldDB" id="A0A067NC27"/>
<proteinExistence type="predicted"/>